<dbReference type="NCBIfam" id="TIGR04370">
    <property type="entry name" value="glyco_rpt_poly"/>
    <property type="match status" value="1"/>
</dbReference>
<keyword evidence="1" id="KW-1133">Transmembrane helix</keyword>
<evidence type="ECO:0000313" key="2">
    <source>
        <dbReference type="EMBL" id="MDN5215670.1"/>
    </source>
</evidence>
<proteinExistence type="predicted"/>
<feature type="transmembrane region" description="Helical" evidence="1">
    <location>
        <begin position="353"/>
        <end position="371"/>
    </location>
</feature>
<feature type="transmembrane region" description="Helical" evidence="1">
    <location>
        <begin position="158"/>
        <end position="178"/>
    </location>
</feature>
<keyword evidence="3" id="KW-1185">Reference proteome</keyword>
<reference evidence="2" key="1">
    <citation type="submission" date="2023-06" db="EMBL/GenBank/DDBJ databases">
        <title>Genomic of Agaribacillus aureum.</title>
        <authorList>
            <person name="Wang G."/>
        </authorList>
    </citation>
    <scope>NUCLEOTIDE SEQUENCE</scope>
    <source>
        <strain evidence="2">BMA12</strain>
    </source>
</reference>
<dbReference type="RefSeq" id="WP_346761008.1">
    <property type="nucleotide sequence ID" value="NZ_JAUJEB010000007.1"/>
</dbReference>
<dbReference type="EMBL" id="JAUJEB010000007">
    <property type="protein sequence ID" value="MDN5215670.1"/>
    <property type="molecule type" value="Genomic_DNA"/>
</dbReference>
<gene>
    <name evidence="2" type="ORF">QQ020_26570</name>
</gene>
<keyword evidence="1" id="KW-0812">Transmembrane</keyword>
<accession>A0ABT8LD20</accession>
<name>A0ABT8LD20_9BACT</name>
<sequence>MHSNPLFHSSFSPLKISVYGILVWLLLFVMAPLQTTIPVNNDAILFLILSYIALWLGFAIGKNFYLFRAVRKNDAEIQKQQVTKLFYIVVALAIMGTAIRLLEVFLLRGISFSQGAMDNRVSMEESGYGMLSVISAILSSFGFLPIFIYYQFKMKKSFIWRFIALLLFFAPTLDILLLGSRSGVFVIVMMFCMYAIYFRKIRISPKRIVFIAGIAFIFLLFSTHIYVRRTVEFTGEDEVYKHILYRSSVNFTLEPTDNMADALLNSKNRIEKYLYLSYFNVAQYYTHGILEFFYLFDNFDNDHSLGSYTFIAYHKLFAQVFGLDPNIGYYSTIQPRNGVYTSFFGPLYVDFEWGTLLFVLLFGFLQMRIFKLSKQGHHEYTPLYFYFLIIDFFIPVFNFINGAKGIYLITSFVVFIFIYTLSMKKIILNSVGNKNIVLKIIS</sequence>
<feature type="transmembrane region" description="Helical" evidence="1">
    <location>
        <begin position="85"/>
        <end position="107"/>
    </location>
</feature>
<protein>
    <submittedName>
        <fullName evidence="2">O-antigen polymerase</fullName>
    </submittedName>
</protein>
<feature type="transmembrane region" description="Helical" evidence="1">
    <location>
        <begin position="43"/>
        <end position="65"/>
    </location>
</feature>
<keyword evidence="1" id="KW-0472">Membrane</keyword>
<dbReference type="Proteomes" id="UP001172083">
    <property type="component" value="Unassembled WGS sequence"/>
</dbReference>
<feature type="transmembrane region" description="Helical" evidence="1">
    <location>
        <begin position="127"/>
        <end position="151"/>
    </location>
</feature>
<feature type="transmembrane region" description="Helical" evidence="1">
    <location>
        <begin position="208"/>
        <end position="227"/>
    </location>
</feature>
<evidence type="ECO:0000313" key="3">
    <source>
        <dbReference type="Proteomes" id="UP001172083"/>
    </source>
</evidence>
<feature type="transmembrane region" description="Helical" evidence="1">
    <location>
        <begin position="406"/>
        <end position="422"/>
    </location>
</feature>
<comment type="caution">
    <text evidence="2">The sequence shown here is derived from an EMBL/GenBank/DDBJ whole genome shotgun (WGS) entry which is preliminary data.</text>
</comment>
<feature type="transmembrane region" description="Helical" evidence="1">
    <location>
        <begin position="184"/>
        <end position="201"/>
    </location>
</feature>
<feature type="transmembrane region" description="Helical" evidence="1">
    <location>
        <begin position="12"/>
        <end position="31"/>
    </location>
</feature>
<feature type="transmembrane region" description="Helical" evidence="1">
    <location>
        <begin position="383"/>
        <end position="400"/>
    </location>
</feature>
<organism evidence="2 3">
    <name type="scientific">Agaribacillus aureus</name>
    <dbReference type="NCBI Taxonomy" id="3051825"/>
    <lineage>
        <taxon>Bacteria</taxon>
        <taxon>Pseudomonadati</taxon>
        <taxon>Bacteroidota</taxon>
        <taxon>Cytophagia</taxon>
        <taxon>Cytophagales</taxon>
        <taxon>Splendidivirgaceae</taxon>
        <taxon>Agaribacillus</taxon>
    </lineage>
</organism>
<evidence type="ECO:0000256" key="1">
    <source>
        <dbReference type="SAM" id="Phobius"/>
    </source>
</evidence>